<dbReference type="EMBL" id="UINC01063482">
    <property type="protein sequence ID" value="SVB91166.1"/>
    <property type="molecule type" value="Genomic_DNA"/>
</dbReference>
<dbReference type="InterPro" id="IPR027443">
    <property type="entry name" value="IPNS-like_sf"/>
</dbReference>
<organism evidence="2">
    <name type="scientific">marine metagenome</name>
    <dbReference type="NCBI Taxonomy" id="408172"/>
    <lineage>
        <taxon>unclassified sequences</taxon>
        <taxon>metagenomes</taxon>
        <taxon>ecological metagenomes</taxon>
    </lineage>
</organism>
<sequence>MNYTQAGIVDTDVIPVIDITPLRDGTDPAKVGRALHAASQTLGFIYINGHDIPSNVIEAARNSAYEFFRSPKAKKN</sequence>
<dbReference type="Pfam" id="PF14226">
    <property type="entry name" value="DIOX_N"/>
    <property type="match status" value="1"/>
</dbReference>
<evidence type="ECO:0000313" key="2">
    <source>
        <dbReference type="EMBL" id="SVB91166.1"/>
    </source>
</evidence>
<dbReference type="SUPFAM" id="SSF51197">
    <property type="entry name" value="Clavaminate synthase-like"/>
    <property type="match status" value="1"/>
</dbReference>
<dbReference type="Gene3D" id="2.60.120.330">
    <property type="entry name" value="B-lactam Antibiotic, Isopenicillin N Synthase, Chain"/>
    <property type="match status" value="1"/>
</dbReference>
<proteinExistence type="predicted"/>
<reference evidence="2" key="1">
    <citation type="submission" date="2018-05" db="EMBL/GenBank/DDBJ databases">
        <authorList>
            <person name="Lanie J.A."/>
            <person name="Ng W.-L."/>
            <person name="Kazmierczak K.M."/>
            <person name="Andrzejewski T.M."/>
            <person name="Davidsen T.M."/>
            <person name="Wayne K.J."/>
            <person name="Tettelin H."/>
            <person name="Glass J.I."/>
            <person name="Rusch D."/>
            <person name="Podicherti R."/>
            <person name="Tsui H.-C.T."/>
            <person name="Winkler M.E."/>
        </authorList>
    </citation>
    <scope>NUCLEOTIDE SEQUENCE</scope>
</reference>
<protein>
    <recommendedName>
        <fullName evidence="1">Non-haem dioxygenase N-terminal domain-containing protein</fullName>
    </recommendedName>
</protein>
<dbReference type="AlphaFoldDB" id="A0A382HUY1"/>
<evidence type="ECO:0000259" key="1">
    <source>
        <dbReference type="Pfam" id="PF14226"/>
    </source>
</evidence>
<dbReference type="InterPro" id="IPR026992">
    <property type="entry name" value="DIOX_N"/>
</dbReference>
<feature type="non-terminal residue" evidence="2">
    <location>
        <position position="76"/>
    </location>
</feature>
<name>A0A382HUY1_9ZZZZ</name>
<gene>
    <name evidence="2" type="ORF">METZ01_LOCUS244020</name>
</gene>
<accession>A0A382HUY1</accession>
<feature type="domain" description="Non-haem dioxygenase N-terminal" evidence="1">
    <location>
        <begin position="14"/>
        <end position="75"/>
    </location>
</feature>